<gene>
    <name evidence="1" type="ORF">BJ878DRAFT_430451</name>
</gene>
<evidence type="ECO:0000313" key="1">
    <source>
        <dbReference type="EMBL" id="KAG9240366.1"/>
    </source>
</evidence>
<dbReference type="SUPFAM" id="SSF50129">
    <property type="entry name" value="GroES-like"/>
    <property type="match status" value="1"/>
</dbReference>
<dbReference type="EMBL" id="MU254470">
    <property type="protein sequence ID" value="KAG9240366.1"/>
    <property type="molecule type" value="Genomic_DNA"/>
</dbReference>
<keyword evidence="2" id="KW-1185">Reference proteome</keyword>
<feature type="non-terminal residue" evidence="1">
    <location>
        <position position="1"/>
    </location>
</feature>
<sequence>KIIKATDSRPSLPTYFFAKVIHGSICGTDEHHNRLDQGHGHEGVGTTTATGFAITSISIFKAWD</sequence>
<dbReference type="Proteomes" id="UP000887226">
    <property type="component" value="Unassembled WGS sequence"/>
</dbReference>
<reference evidence="1" key="1">
    <citation type="journal article" date="2021" name="IMA Fungus">
        <title>Genomic characterization of three marine fungi, including Emericellopsis atlantica sp. nov. with signatures of a generalist lifestyle and marine biomass degradation.</title>
        <authorList>
            <person name="Hagestad O.C."/>
            <person name="Hou L."/>
            <person name="Andersen J.H."/>
            <person name="Hansen E.H."/>
            <person name="Altermark B."/>
            <person name="Li C."/>
            <person name="Kuhnert E."/>
            <person name="Cox R.J."/>
            <person name="Crous P.W."/>
            <person name="Spatafora J.W."/>
            <person name="Lail K."/>
            <person name="Amirebrahimi M."/>
            <person name="Lipzen A."/>
            <person name="Pangilinan J."/>
            <person name="Andreopoulos W."/>
            <person name="Hayes R.D."/>
            <person name="Ng V."/>
            <person name="Grigoriev I.V."/>
            <person name="Jackson S.A."/>
            <person name="Sutton T.D.S."/>
            <person name="Dobson A.D.W."/>
            <person name="Rama T."/>
        </authorList>
    </citation>
    <scope>NUCLEOTIDE SEQUENCE</scope>
    <source>
        <strain evidence="1">TRa3180A</strain>
    </source>
</reference>
<protein>
    <submittedName>
        <fullName evidence="1">Uncharacterized protein</fullName>
    </submittedName>
</protein>
<dbReference type="AlphaFoldDB" id="A0A9P7YV87"/>
<dbReference type="InterPro" id="IPR011032">
    <property type="entry name" value="GroES-like_sf"/>
</dbReference>
<name>A0A9P7YV87_9HELO</name>
<accession>A0A9P7YV87</accession>
<evidence type="ECO:0000313" key="2">
    <source>
        <dbReference type="Proteomes" id="UP000887226"/>
    </source>
</evidence>
<comment type="caution">
    <text evidence="1">The sequence shown here is derived from an EMBL/GenBank/DDBJ whole genome shotgun (WGS) entry which is preliminary data.</text>
</comment>
<organism evidence="1 2">
    <name type="scientific">Calycina marina</name>
    <dbReference type="NCBI Taxonomy" id="1763456"/>
    <lineage>
        <taxon>Eukaryota</taxon>
        <taxon>Fungi</taxon>
        <taxon>Dikarya</taxon>
        <taxon>Ascomycota</taxon>
        <taxon>Pezizomycotina</taxon>
        <taxon>Leotiomycetes</taxon>
        <taxon>Helotiales</taxon>
        <taxon>Pezizellaceae</taxon>
        <taxon>Calycina</taxon>
    </lineage>
</organism>
<dbReference type="OrthoDB" id="1879366at2759"/>
<proteinExistence type="predicted"/>